<feature type="transmembrane region" description="Helical" evidence="11">
    <location>
        <begin position="272"/>
        <end position="291"/>
    </location>
</feature>
<evidence type="ECO:0000256" key="1">
    <source>
        <dbReference type="ARBA" id="ARBA00004141"/>
    </source>
</evidence>
<dbReference type="PRINTS" id="PR00899">
    <property type="entry name" value="GPCRSTE3"/>
</dbReference>
<evidence type="ECO:0000256" key="10">
    <source>
        <dbReference type="SAM" id="MobiDB-lite"/>
    </source>
</evidence>
<feature type="transmembrane region" description="Helical" evidence="11">
    <location>
        <begin position="40"/>
        <end position="59"/>
    </location>
</feature>
<sequence length="429" mass="47840">MHASDPTFPLYPVLSFVAIIVSFIPFPWHFRARNIGTCSYMLSTGLYSLVEFINSIIWADNVNNIAPVWCDISVLTIIGASVGITSSTLAISRQLYHISAMNGRSTTPHEKRREIIINSVIAFGIPLLVMALHFVVQPRRFDIFEEIGCQPATFNTVASYILYFMWPVLIGVCSFIYSVLTLRNFYNHRVEFAKIASTNSGMSPSRYIRLMLLVFVDMFCNTPIGVFAIIVSARAAVLPFSALSKSMDFTSVQLVSASVWKANRLDRAAVEINRWVPVFCSFVFFVFFGFAEEAKKNYRKAYENSKKLLGCRGRRMEADGFPKPSESQMWDMISNAELSNSTTSTLTPSTLPTKDKYKPDDSYLSQTDTLNSPSSPYSASSRTSSLRPLLIRSGVTSSQPSLRQASFTDSEQRAGFFAGQLKGKTSPAP</sequence>
<dbReference type="PANTHER" id="PTHR28097:SF1">
    <property type="entry name" value="PHEROMONE A FACTOR RECEPTOR"/>
    <property type="match status" value="1"/>
</dbReference>
<dbReference type="PRINTS" id="PR00901">
    <property type="entry name" value="PHEROMONEBAR"/>
</dbReference>
<keyword evidence="5 11" id="KW-1133">Transmembrane helix</keyword>
<comment type="similarity">
    <text evidence="2">Belongs to the G-protein coupled receptor 4 family.</text>
</comment>
<feature type="transmembrane region" description="Helical" evidence="11">
    <location>
        <begin position="207"/>
        <end position="231"/>
    </location>
</feature>
<accession>A0ABQ8QH55</accession>
<feature type="region of interest" description="Disordered" evidence="10">
    <location>
        <begin position="340"/>
        <end position="429"/>
    </location>
</feature>
<dbReference type="Proteomes" id="UP001163828">
    <property type="component" value="Unassembled WGS sequence"/>
</dbReference>
<keyword evidence="6" id="KW-0297">G-protein coupled receptor</keyword>
<keyword evidence="4 11" id="KW-0812">Transmembrane</keyword>
<feature type="compositionally biased region" description="Polar residues" evidence="10">
    <location>
        <begin position="394"/>
        <end position="409"/>
    </location>
</feature>
<dbReference type="PANTHER" id="PTHR28097">
    <property type="entry name" value="PHEROMONE A FACTOR RECEPTOR"/>
    <property type="match status" value="1"/>
</dbReference>
<comment type="subcellular location">
    <subcellularLocation>
        <location evidence="1">Membrane</location>
        <topology evidence="1">Multi-pass membrane protein</topology>
    </subcellularLocation>
</comment>
<evidence type="ECO:0000256" key="7">
    <source>
        <dbReference type="ARBA" id="ARBA00023136"/>
    </source>
</evidence>
<feature type="transmembrane region" description="Helical" evidence="11">
    <location>
        <begin position="6"/>
        <end position="28"/>
    </location>
</feature>
<feature type="compositionally biased region" description="Low complexity" evidence="10">
    <location>
        <begin position="341"/>
        <end position="352"/>
    </location>
</feature>
<evidence type="ECO:0000256" key="6">
    <source>
        <dbReference type="ARBA" id="ARBA00023040"/>
    </source>
</evidence>
<feature type="compositionally biased region" description="Low complexity" evidence="10">
    <location>
        <begin position="372"/>
        <end position="393"/>
    </location>
</feature>
<evidence type="ECO:0000256" key="11">
    <source>
        <dbReference type="SAM" id="Phobius"/>
    </source>
</evidence>
<feature type="transmembrane region" description="Helical" evidence="11">
    <location>
        <begin position="65"/>
        <end position="91"/>
    </location>
</feature>
<gene>
    <name evidence="12" type="ORF">F5050DRAFT_1350943</name>
</gene>
<keyword evidence="3" id="KW-0589">Pheromone response</keyword>
<dbReference type="EMBL" id="MU790573">
    <property type="protein sequence ID" value="KAJ3997788.1"/>
    <property type="molecule type" value="Genomic_DNA"/>
</dbReference>
<evidence type="ECO:0000256" key="8">
    <source>
        <dbReference type="ARBA" id="ARBA00023170"/>
    </source>
</evidence>
<evidence type="ECO:0000256" key="2">
    <source>
        <dbReference type="ARBA" id="ARBA00011085"/>
    </source>
</evidence>
<organism evidence="12 13">
    <name type="scientific">Lentinula boryana</name>
    <dbReference type="NCBI Taxonomy" id="40481"/>
    <lineage>
        <taxon>Eukaryota</taxon>
        <taxon>Fungi</taxon>
        <taxon>Dikarya</taxon>
        <taxon>Basidiomycota</taxon>
        <taxon>Agaricomycotina</taxon>
        <taxon>Agaricomycetes</taxon>
        <taxon>Agaricomycetidae</taxon>
        <taxon>Agaricales</taxon>
        <taxon>Marasmiineae</taxon>
        <taxon>Omphalotaceae</taxon>
        <taxon>Lentinula</taxon>
    </lineage>
</organism>
<keyword evidence="9" id="KW-0807">Transducer</keyword>
<dbReference type="Pfam" id="PF02076">
    <property type="entry name" value="STE3"/>
    <property type="match status" value="1"/>
</dbReference>
<feature type="transmembrane region" description="Helical" evidence="11">
    <location>
        <begin position="115"/>
        <end position="136"/>
    </location>
</feature>
<dbReference type="Gene3D" id="1.20.1070.10">
    <property type="entry name" value="Rhodopsin 7-helix transmembrane proteins"/>
    <property type="match status" value="1"/>
</dbReference>
<reference evidence="12" key="1">
    <citation type="submission" date="2022-08" db="EMBL/GenBank/DDBJ databases">
        <authorList>
            <consortium name="DOE Joint Genome Institute"/>
            <person name="Min B."/>
            <person name="Riley R."/>
            <person name="Sierra-Patev S."/>
            <person name="Naranjo-Ortiz M."/>
            <person name="Looney B."/>
            <person name="Konkel Z."/>
            <person name="Slot J.C."/>
            <person name="Sakamoto Y."/>
            <person name="Steenwyk J.L."/>
            <person name="Rokas A."/>
            <person name="Carro J."/>
            <person name="Camarero S."/>
            <person name="Ferreira P."/>
            <person name="Molpeceres G."/>
            <person name="Ruiz-Duenas F.J."/>
            <person name="Serrano A."/>
            <person name="Henrissat B."/>
            <person name="Drula E."/>
            <person name="Hughes K.W."/>
            <person name="Mata J.L."/>
            <person name="Ishikawa N.K."/>
            <person name="Vargas-Isla R."/>
            <person name="Ushijima S."/>
            <person name="Smith C.A."/>
            <person name="Ahrendt S."/>
            <person name="Andreopoulos W."/>
            <person name="He G."/>
            <person name="Labutti K."/>
            <person name="Lipzen A."/>
            <person name="Ng V."/>
            <person name="Sandor L."/>
            <person name="Barry K."/>
            <person name="Martinez A.T."/>
            <person name="Xiao Y."/>
            <person name="Gibbons J.G."/>
            <person name="Terashima K."/>
            <person name="Hibbett D.S."/>
            <person name="Grigoriev I.V."/>
        </authorList>
    </citation>
    <scope>NUCLEOTIDE SEQUENCE</scope>
    <source>
        <strain evidence="12">TFB10827</strain>
    </source>
</reference>
<evidence type="ECO:0000256" key="4">
    <source>
        <dbReference type="ARBA" id="ARBA00022692"/>
    </source>
</evidence>
<name>A0ABQ8QH55_9AGAR</name>
<dbReference type="InterPro" id="IPR000481">
    <property type="entry name" value="GPCR_Pheromne_B_alpha_rcpt"/>
</dbReference>
<protein>
    <submittedName>
        <fullName evidence="12">Pheromone A receptor-domain-containing protein</fullName>
    </submittedName>
</protein>
<evidence type="ECO:0000313" key="12">
    <source>
        <dbReference type="EMBL" id="KAJ3997788.1"/>
    </source>
</evidence>
<evidence type="ECO:0000313" key="13">
    <source>
        <dbReference type="Proteomes" id="UP001163828"/>
    </source>
</evidence>
<proteinExistence type="inferred from homology"/>
<feature type="transmembrane region" description="Helical" evidence="11">
    <location>
        <begin position="160"/>
        <end position="186"/>
    </location>
</feature>
<comment type="caution">
    <text evidence="12">The sequence shown here is derived from an EMBL/GenBank/DDBJ whole genome shotgun (WGS) entry which is preliminary data.</text>
</comment>
<evidence type="ECO:0000256" key="9">
    <source>
        <dbReference type="ARBA" id="ARBA00023224"/>
    </source>
</evidence>
<dbReference type="InterPro" id="IPR001499">
    <property type="entry name" value="GPCR_STE3"/>
</dbReference>
<keyword evidence="7 11" id="KW-0472">Membrane</keyword>
<dbReference type="CDD" id="cd14966">
    <property type="entry name" value="7tmD_STE3"/>
    <property type="match status" value="1"/>
</dbReference>
<evidence type="ECO:0000256" key="3">
    <source>
        <dbReference type="ARBA" id="ARBA00022507"/>
    </source>
</evidence>
<evidence type="ECO:0000256" key="5">
    <source>
        <dbReference type="ARBA" id="ARBA00022989"/>
    </source>
</evidence>
<keyword evidence="13" id="KW-1185">Reference proteome</keyword>
<keyword evidence="8 12" id="KW-0675">Receptor</keyword>